<evidence type="ECO:0000259" key="5">
    <source>
        <dbReference type="PROSITE" id="PS50045"/>
    </source>
</evidence>
<evidence type="ECO:0000256" key="1">
    <source>
        <dbReference type="ARBA" id="ARBA00022741"/>
    </source>
</evidence>
<dbReference type="SUPFAM" id="SSF46689">
    <property type="entry name" value="Homeodomain-like"/>
    <property type="match status" value="1"/>
</dbReference>
<keyword evidence="3" id="KW-0805">Transcription regulation</keyword>
<reference evidence="6 7" key="1">
    <citation type="submission" date="2015-09" db="EMBL/GenBank/DDBJ databases">
        <authorList>
            <consortium name="Pathogen Informatics"/>
        </authorList>
    </citation>
    <scope>NUCLEOTIDE SEQUENCE [LARGE SCALE GENOMIC DNA]</scope>
    <source>
        <strain evidence="6 7">2789STDY5608860</strain>
    </source>
</reference>
<dbReference type="Gene3D" id="3.40.50.2300">
    <property type="match status" value="1"/>
</dbReference>
<dbReference type="InterPro" id="IPR002197">
    <property type="entry name" value="HTH_Fis"/>
</dbReference>
<evidence type="ECO:0000256" key="3">
    <source>
        <dbReference type="ARBA" id="ARBA00023015"/>
    </source>
</evidence>
<dbReference type="Pfam" id="PF00158">
    <property type="entry name" value="Sigma54_activat"/>
    <property type="match status" value="1"/>
</dbReference>
<evidence type="ECO:0000313" key="7">
    <source>
        <dbReference type="Proteomes" id="UP000095384"/>
    </source>
</evidence>
<dbReference type="EMBL" id="CYYW01000005">
    <property type="protein sequence ID" value="CUN83192.1"/>
    <property type="molecule type" value="Genomic_DNA"/>
</dbReference>
<dbReference type="Proteomes" id="UP000095384">
    <property type="component" value="Unassembled WGS sequence"/>
</dbReference>
<gene>
    <name evidence="6" type="primary">zraR</name>
    <name evidence="6" type="ORF">ERS852417_01079</name>
</gene>
<evidence type="ECO:0000256" key="2">
    <source>
        <dbReference type="ARBA" id="ARBA00022840"/>
    </source>
</evidence>
<dbReference type="Gene3D" id="3.40.50.10660">
    <property type="entry name" value="PrpR receptor domain-like"/>
    <property type="match status" value="1"/>
</dbReference>
<dbReference type="PANTHER" id="PTHR32071:SF122">
    <property type="entry name" value="SIGMA FACTOR"/>
    <property type="match status" value="1"/>
</dbReference>
<dbReference type="PANTHER" id="PTHR32071">
    <property type="entry name" value="TRANSCRIPTIONAL REGULATORY PROTEIN"/>
    <property type="match status" value="1"/>
</dbReference>
<dbReference type="InterPro" id="IPR058031">
    <property type="entry name" value="AAA_lid_NorR"/>
</dbReference>
<dbReference type="Gene3D" id="3.40.50.300">
    <property type="entry name" value="P-loop containing nucleotide triphosphate hydrolases"/>
    <property type="match status" value="1"/>
</dbReference>
<keyword evidence="4" id="KW-0804">Transcription</keyword>
<protein>
    <submittedName>
        <fullName evidence="6">Transcriptional regulatory protein ZraR</fullName>
    </submittedName>
</protein>
<dbReference type="Pfam" id="PF02954">
    <property type="entry name" value="HTH_8"/>
    <property type="match status" value="1"/>
</dbReference>
<proteinExistence type="predicted"/>
<evidence type="ECO:0000313" key="6">
    <source>
        <dbReference type="EMBL" id="CUN83192.1"/>
    </source>
</evidence>
<dbReference type="SUPFAM" id="SSF52540">
    <property type="entry name" value="P-loop containing nucleoside triphosphate hydrolases"/>
    <property type="match status" value="1"/>
</dbReference>
<dbReference type="PROSITE" id="PS50045">
    <property type="entry name" value="SIGMA54_INTERACT_4"/>
    <property type="match status" value="1"/>
</dbReference>
<organism evidence="6 7">
    <name type="scientific">Agathobacter rectalis</name>
    <dbReference type="NCBI Taxonomy" id="39491"/>
    <lineage>
        <taxon>Bacteria</taxon>
        <taxon>Bacillati</taxon>
        <taxon>Bacillota</taxon>
        <taxon>Clostridia</taxon>
        <taxon>Lachnospirales</taxon>
        <taxon>Lachnospiraceae</taxon>
        <taxon>Agathobacter</taxon>
    </lineage>
</organism>
<keyword evidence="1" id="KW-0547">Nucleotide-binding</keyword>
<sequence>MQKTKILAVAPYEGMADILTDIAQSRDDIALTVQTGDLFTGRDIAMQLAHKNYDVIISRGGTAELIQSAVELPVIDISISVYDILLSIKLAESYNGKFVIAGFPGITANAHLLCDLLQYDIDIITFKDSADAVNHLKKAKENGCTLVLCDVTGARAAKDIGLNYNLVTSGRESIENAVAEAVKLVHSSNYVHKQKDLFQSLLTEDDREFLIYSPAGTLWFSSIAIDEMNTSLMNFVQTYIKSFLKVPNQTVSHQIRDNVYTLYNRHLIYEDQKYTAITICKSPALTAEDDPGFQIYNIDNTSSNDFADAYNGTGKAGKIAQIVEEYAKSHLPVLILGENGTGKGKAASLIYKQSNYKHAPFYSIDCSLIKERKWHSLLNNENSPLNEVDSTVFFEKADALSLEQIGDLFQYIDQTKLCTRMRLIVSLSTNNSNQPAFATIRTFMENHLSCLTLNLPPLRERIDDFSGITALYLHRFNVSLGKQIIGFDVEAMEKMLSYNWPNNLDQLHHVLKELVTITKTPYISCDTVEAILKQEPDYGRVFDDSVKFDGTLDEINYQIILQVLHEEHDNKEKTARRLGISRSTLWRILKNNN</sequence>
<keyword evidence="2" id="KW-0067">ATP-binding</keyword>
<dbReference type="AlphaFoldDB" id="A0A174A3D3"/>
<dbReference type="Pfam" id="PF25601">
    <property type="entry name" value="AAA_lid_14"/>
    <property type="match status" value="1"/>
</dbReference>
<name>A0A174A3D3_9FIRM</name>
<dbReference type="InterPro" id="IPR002078">
    <property type="entry name" value="Sigma_54_int"/>
</dbReference>
<feature type="domain" description="Sigma-54 factor interaction" evidence="5">
    <location>
        <begin position="318"/>
        <end position="516"/>
    </location>
</feature>
<dbReference type="InterPro" id="IPR009057">
    <property type="entry name" value="Homeodomain-like_sf"/>
</dbReference>
<dbReference type="GO" id="GO:0005524">
    <property type="term" value="F:ATP binding"/>
    <property type="evidence" value="ECO:0007669"/>
    <property type="project" value="UniProtKB-KW"/>
</dbReference>
<dbReference type="GO" id="GO:0006355">
    <property type="term" value="P:regulation of DNA-templated transcription"/>
    <property type="evidence" value="ECO:0007669"/>
    <property type="project" value="InterPro"/>
</dbReference>
<dbReference type="GO" id="GO:0000156">
    <property type="term" value="F:phosphorelay response regulator activity"/>
    <property type="evidence" value="ECO:0007669"/>
    <property type="project" value="InterPro"/>
</dbReference>
<dbReference type="Gene3D" id="1.10.8.60">
    <property type="match status" value="1"/>
</dbReference>
<evidence type="ECO:0000256" key="4">
    <source>
        <dbReference type="ARBA" id="ARBA00023163"/>
    </source>
</evidence>
<dbReference type="GO" id="GO:0043565">
    <property type="term" value="F:sequence-specific DNA binding"/>
    <property type="evidence" value="ECO:0007669"/>
    <property type="project" value="InterPro"/>
</dbReference>
<dbReference type="InterPro" id="IPR010524">
    <property type="entry name" value="Sig_transdc_resp-reg_PrpR_N"/>
</dbReference>
<accession>A0A174A3D3</accession>
<dbReference type="Pfam" id="PF06506">
    <property type="entry name" value="PrpR_N"/>
    <property type="match status" value="1"/>
</dbReference>
<dbReference type="SUPFAM" id="SSF159800">
    <property type="entry name" value="PrpR receptor domain-like"/>
    <property type="match status" value="1"/>
</dbReference>
<dbReference type="InterPro" id="IPR027417">
    <property type="entry name" value="P-loop_NTPase"/>
</dbReference>
<dbReference type="Gene3D" id="1.10.10.60">
    <property type="entry name" value="Homeodomain-like"/>
    <property type="match status" value="1"/>
</dbReference>
<dbReference type="RefSeq" id="WP_055223679.1">
    <property type="nucleotide sequence ID" value="NZ_CP143947.1"/>
</dbReference>